<dbReference type="Gene3D" id="3.40.190.150">
    <property type="entry name" value="Bordetella uptake gene, domain 1"/>
    <property type="match status" value="1"/>
</dbReference>
<dbReference type="Pfam" id="PF03401">
    <property type="entry name" value="TctC"/>
    <property type="match status" value="1"/>
</dbReference>
<dbReference type="AlphaFoldDB" id="A0AAE9SR68"/>
<evidence type="ECO:0000313" key="2">
    <source>
        <dbReference type="EMBL" id="UUO67965.1"/>
    </source>
</evidence>
<comment type="similarity">
    <text evidence="1">Belongs to the UPF0065 (bug) family.</text>
</comment>
<proteinExistence type="inferred from homology"/>
<dbReference type="EMBL" id="CP028989">
    <property type="protein sequence ID" value="UUO67965.1"/>
    <property type="molecule type" value="Genomic_DNA"/>
</dbReference>
<dbReference type="InterPro" id="IPR042100">
    <property type="entry name" value="Bug_dom1"/>
</dbReference>
<dbReference type="Gene3D" id="3.40.190.10">
    <property type="entry name" value="Periplasmic binding protein-like II"/>
    <property type="match status" value="1"/>
</dbReference>
<dbReference type="PANTHER" id="PTHR42928:SF5">
    <property type="entry name" value="BLR1237 PROTEIN"/>
    <property type="match status" value="1"/>
</dbReference>
<dbReference type="CDD" id="cd13579">
    <property type="entry name" value="PBP2_Bug_NagM"/>
    <property type="match status" value="1"/>
</dbReference>
<gene>
    <name evidence="2" type="ORF">DCM83_23935</name>
</gene>
<dbReference type="SUPFAM" id="SSF53850">
    <property type="entry name" value="Periplasmic binding protein-like II"/>
    <property type="match status" value="1"/>
</dbReference>
<dbReference type="PIRSF" id="PIRSF017082">
    <property type="entry name" value="YflP"/>
    <property type="match status" value="1"/>
</dbReference>
<protein>
    <submittedName>
        <fullName evidence="2">ABC transporter substrate-binding protein</fullName>
    </submittedName>
</protein>
<organism evidence="2 3">
    <name type="scientific">Bradyrhizobium betae</name>
    <dbReference type="NCBI Taxonomy" id="244734"/>
    <lineage>
        <taxon>Bacteria</taxon>
        <taxon>Pseudomonadati</taxon>
        <taxon>Pseudomonadota</taxon>
        <taxon>Alphaproteobacteria</taxon>
        <taxon>Hyphomicrobiales</taxon>
        <taxon>Nitrobacteraceae</taxon>
        <taxon>Bradyrhizobium</taxon>
    </lineage>
</organism>
<accession>A0AAE9SR68</accession>
<dbReference type="InterPro" id="IPR005064">
    <property type="entry name" value="BUG"/>
</dbReference>
<reference evidence="2" key="1">
    <citation type="submission" date="2018-04" db="EMBL/GenBank/DDBJ databases">
        <title>Genomes of Endosymbiotic and Endophytic Bradyrhizobium Publication status.</title>
        <authorList>
            <person name="Guha S."/>
            <person name="Jorrin B."/>
            <person name="Sarkar M."/>
            <person name="Poole P.S."/>
            <person name="DasGupta M."/>
        </authorList>
    </citation>
    <scope>NUCLEOTIDE SEQUENCE</scope>
    <source>
        <strain evidence="2">WBOS16</strain>
    </source>
</reference>
<evidence type="ECO:0000256" key="1">
    <source>
        <dbReference type="ARBA" id="ARBA00006987"/>
    </source>
</evidence>
<dbReference type="PANTHER" id="PTHR42928">
    <property type="entry name" value="TRICARBOXYLATE-BINDING PROTEIN"/>
    <property type="match status" value="1"/>
</dbReference>
<evidence type="ECO:0000313" key="3">
    <source>
        <dbReference type="Proteomes" id="UP001058872"/>
    </source>
</evidence>
<sequence length="333" mass="35832">MNPLLIRRETTMRFIRIAFAVAGFAVLMLEPLTAQNRTTPLRIIYPFAGGGSGDVLTRLVADRLSVVLERPVIVEPRAGAAGRLGVHAVKTSEPDGNTLLATPIAPMAVYQSVYPALDYDPVKDFAPVSQIATFDFGICIDPKIPASNISELVTWLKANPDKANFGTPGAGTLPHFFGLMFAKAAGVPLQHIAYKGGTVALTDLMGGQIPIVFLSTNELAELHKSGRIRVLATSGVQRSTFLPDVPTFREIGYEIEGGGWWGFFAPAGTPAATVSKLSGAIARIVQEDDVKARIAQIGLRPTGTSPEEFARIQREDIERWAVPIKASGFRPEQ</sequence>
<name>A0AAE9SR68_9BRAD</name>
<dbReference type="Proteomes" id="UP001058872">
    <property type="component" value="Chromosome"/>
</dbReference>